<dbReference type="GO" id="GO:0043709">
    <property type="term" value="P:cell adhesion involved in single-species biofilm formation"/>
    <property type="evidence" value="ECO:0007669"/>
    <property type="project" value="TreeGrafter"/>
</dbReference>
<evidence type="ECO:0000256" key="4">
    <source>
        <dbReference type="ARBA" id="ARBA00023263"/>
    </source>
</evidence>
<evidence type="ECO:0000256" key="3">
    <source>
        <dbReference type="ARBA" id="ARBA00022729"/>
    </source>
</evidence>
<keyword evidence="3" id="KW-0732">Signal</keyword>
<feature type="domain" description="Fimbrial-type adhesion" evidence="5">
    <location>
        <begin position="205"/>
        <end position="342"/>
    </location>
</feature>
<dbReference type="Pfam" id="PF00419">
    <property type="entry name" value="Fimbrial"/>
    <property type="match status" value="1"/>
</dbReference>
<dbReference type="InterPro" id="IPR000259">
    <property type="entry name" value="Adhesion_dom_fimbrial"/>
</dbReference>
<comment type="subcellular location">
    <subcellularLocation>
        <location evidence="1">Fimbrium</location>
    </subcellularLocation>
</comment>
<dbReference type="RefSeq" id="WP_231585760.1">
    <property type="nucleotide sequence ID" value="NZ_CABHPY010000119.1"/>
</dbReference>
<keyword evidence="4" id="KW-0281">Fimbrium</keyword>
<dbReference type="PANTHER" id="PTHR33420:SF12">
    <property type="entry name" value="FIMBRIN-LIKE PROTEIN FIMI-RELATED"/>
    <property type="match status" value="1"/>
</dbReference>
<sequence length="343" mass="37288">MMINLMLNRINIRKYSVAGKLILLLVIIYGFMPTISYANIQCDIDKLKPTEVRVTPITIYSTDLPGTSKNMYARGIRLDCSLANPQQNFGRLVFEMDPAARINAAYPEAFDTNLAGVGIKFEVTGNPGVCTMLDTTKIVCTINPTPKVQRVHFVIRRNLFKTAPIQEFGPINIPQGYIKYYLENDSPGNAKNLPGILDAASGIVNKNGCTLNTPNLNFVLGEHQQNTFKGIGSIGREITQPIILSCDPKTKYSLKVNDTSTGVPGVIKLTQEPGVATGIGVQLLAGKNRVPVVLGSAQEMATSMAGSKDSEQTIDITARYYQTDTTITPGKANASATFTVTYE</sequence>
<gene>
    <name evidence="6" type="primary">fimA_1</name>
    <name evidence="6" type="ORF">ERS137965_00119</name>
</gene>
<organism evidence="6 7">
    <name type="scientific">Yersinia aldovae</name>
    <dbReference type="NCBI Taxonomy" id="29483"/>
    <lineage>
        <taxon>Bacteria</taxon>
        <taxon>Pseudomonadati</taxon>
        <taxon>Pseudomonadota</taxon>
        <taxon>Gammaproteobacteria</taxon>
        <taxon>Enterobacterales</taxon>
        <taxon>Yersiniaceae</taxon>
        <taxon>Yersinia</taxon>
    </lineage>
</organism>
<dbReference type="STRING" id="1453495.AT01_3578"/>
<dbReference type="InterPro" id="IPR008966">
    <property type="entry name" value="Adhesion_dom_sf"/>
</dbReference>
<evidence type="ECO:0000313" key="6">
    <source>
        <dbReference type="EMBL" id="CNK45545.1"/>
    </source>
</evidence>
<evidence type="ECO:0000313" key="7">
    <source>
        <dbReference type="Proteomes" id="UP000041595"/>
    </source>
</evidence>
<name>A0A0T9SX95_YERAL</name>
<proteinExistence type="inferred from homology"/>
<comment type="similarity">
    <text evidence="2">Belongs to the fimbrial protein family.</text>
</comment>
<evidence type="ECO:0000256" key="1">
    <source>
        <dbReference type="ARBA" id="ARBA00004561"/>
    </source>
</evidence>
<reference evidence="6 7" key="1">
    <citation type="submission" date="2015-03" db="EMBL/GenBank/DDBJ databases">
        <authorList>
            <person name="Murphy D."/>
        </authorList>
    </citation>
    <scope>NUCLEOTIDE SEQUENCE [LARGE SCALE GENOMIC DNA]</scope>
    <source>
        <strain evidence="6 7">IP06005</strain>
    </source>
</reference>
<accession>A0A0T9SX95</accession>
<dbReference type="GO" id="GO:0009289">
    <property type="term" value="C:pilus"/>
    <property type="evidence" value="ECO:0007669"/>
    <property type="project" value="UniProtKB-SubCell"/>
</dbReference>
<protein>
    <submittedName>
        <fullName evidence="6">Putative fimbrial subunit</fullName>
    </submittedName>
</protein>
<dbReference type="Gene3D" id="2.60.40.1090">
    <property type="entry name" value="Fimbrial-type adhesion domain"/>
    <property type="match status" value="1"/>
</dbReference>
<dbReference type="PANTHER" id="PTHR33420">
    <property type="entry name" value="FIMBRIAL SUBUNIT ELFA-RELATED"/>
    <property type="match status" value="1"/>
</dbReference>
<evidence type="ECO:0000259" key="5">
    <source>
        <dbReference type="Pfam" id="PF00419"/>
    </source>
</evidence>
<dbReference type="InterPro" id="IPR050263">
    <property type="entry name" value="Bact_Fimbrial_Adh_Pro"/>
</dbReference>
<dbReference type="Gene3D" id="2.60.40.3310">
    <property type="match status" value="1"/>
</dbReference>
<dbReference type="InterPro" id="IPR036937">
    <property type="entry name" value="Adhesion_dom_fimbrial_sf"/>
</dbReference>
<dbReference type="SUPFAM" id="SSF49401">
    <property type="entry name" value="Bacterial adhesins"/>
    <property type="match status" value="1"/>
</dbReference>
<dbReference type="AlphaFoldDB" id="A0A0T9SX95"/>
<dbReference type="Proteomes" id="UP000041595">
    <property type="component" value="Unassembled WGS sequence"/>
</dbReference>
<dbReference type="eggNOG" id="COG3539">
    <property type="taxonomic scope" value="Bacteria"/>
</dbReference>
<evidence type="ECO:0000256" key="2">
    <source>
        <dbReference type="ARBA" id="ARBA00006671"/>
    </source>
</evidence>
<dbReference type="EMBL" id="CQEJ01000001">
    <property type="protein sequence ID" value="CNK45545.1"/>
    <property type="molecule type" value="Genomic_DNA"/>
</dbReference>